<reference evidence="2 3" key="1">
    <citation type="submission" date="2019-12" db="EMBL/GenBank/DDBJ databases">
        <title>Chitinophaga sp. strain ysch24 (GDMCC 1.1355), whole genome shotgun sequence.</title>
        <authorList>
            <person name="Zhang X."/>
        </authorList>
    </citation>
    <scope>NUCLEOTIDE SEQUENCE [LARGE SCALE GENOMIC DNA]</scope>
    <source>
        <strain evidence="3">ysch24</strain>
    </source>
</reference>
<protein>
    <recommendedName>
        <fullName evidence="4">YD repeat-containing protein</fullName>
    </recommendedName>
</protein>
<name>A0A7K1U0S2_9BACT</name>
<keyword evidence="1" id="KW-0732">Signal</keyword>
<evidence type="ECO:0000256" key="1">
    <source>
        <dbReference type="SAM" id="SignalP"/>
    </source>
</evidence>
<proteinExistence type="predicted"/>
<dbReference type="AlphaFoldDB" id="A0A7K1U0S2"/>
<comment type="caution">
    <text evidence="2">The sequence shown here is derived from an EMBL/GenBank/DDBJ whole genome shotgun (WGS) entry which is preliminary data.</text>
</comment>
<evidence type="ECO:0000313" key="2">
    <source>
        <dbReference type="EMBL" id="MVT07967.1"/>
    </source>
</evidence>
<keyword evidence="3" id="KW-1185">Reference proteome</keyword>
<accession>A0A7K1U0S2</accession>
<feature type="signal peptide" evidence="1">
    <location>
        <begin position="1"/>
        <end position="17"/>
    </location>
</feature>
<dbReference type="InterPro" id="IPR006530">
    <property type="entry name" value="YD"/>
</dbReference>
<feature type="chain" id="PRO_5029718358" description="YD repeat-containing protein" evidence="1">
    <location>
        <begin position="18"/>
        <end position="1129"/>
    </location>
</feature>
<dbReference type="NCBIfam" id="TIGR01643">
    <property type="entry name" value="YD_repeat_2x"/>
    <property type="match status" value="1"/>
</dbReference>
<gene>
    <name evidence="2" type="ORF">GO493_06815</name>
</gene>
<dbReference type="EMBL" id="WRXN01000002">
    <property type="protein sequence ID" value="MVT07967.1"/>
    <property type="molecule type" value="Genomic_DNA"/>
</dbReference>
<evidence type="ECO:0000313" key="3">
    <source>
        <dbReference type="Proteomes" id="UP000461730"/>
    </source>
</evidence>
<dbReference type="Pfam" id="PF05593">
    <property type="entry name" value="RHS_repeat"/>
    <property type="match status" value="1"/>
</dbReference>
<dbReference type="RefSeq" id="WP_157305388.1">
    <property type="nucleotide sequence ID" value="NZ_WRXN01000002.1"/>
</dbReference>
<dbReference type="Gene3D" id="2.180.10.10">
    <property type="entry name" value="RHS repeat-associated core"/>
    <property type="match status" value="1"/>
</dbReference>
<evidence type="ECO:0008006" key="4">
    <source>
        <dbReference type="Google" id="ProtNLM"/>
    </source>
</evidence>
<dbReference type="Proteomes" id="UP000461730">
    <property type="component" value="Unassembled WGS sequence"/>
</dbReference>
<organism evidence="2 3">
    <name type="scientific">Chitinophaga tropicalis</name>
    <dbReference type="NCBI Taxonomy" id="2683588"/>
    <lineage>
        <taxon>Bacteria</taxon>
        <taxon>Pseudomonadati</taxon>
        <taxon>Bacteroidota</taxon>
        <taxon>Chitinophagia</taxon>
        <taxon>Chitinophagales</taxon>
        <taxon>Chitinophagaceae</taxon>
        <taxon>Chitinophaga</taxon>
    </lineage>
</organism>
<dbReference type="InterPro" id="IPR031325">
    <property type="entry name" value="RHS_repeat"/>
</dbReference>
<sequence length="1129" mass="125026">MNKCTFLFLLCSNVAWAQVDLPTGRAVVSYPLFNYAGEGKLTVSVDLEYTGGNGIKVNDLASNVGLGWTLQAGGVISRSAIGEPDDQVGGKLEGDQYATGRAFSSYSATAMPAKGGWVPMEDYSQPFFRHDASVTDDREMDIFTYSYNGRQGSFVVGTDGSIKVLDNSKLRIEKITENLSASKILTRWSKFIIIDESGIRYTFSEKVLDRIIFYETGAQKKFFLDPAPANLQTYVCGQNYKITNYYAVNNWYLSEISDPLTGKKITYTYEDYELEYISGLQGSYNINILDNGQQQIVAQRITPRYKGIMKRLTAINMPDNNQVVFSYYTAQRADLPGDRALQQISIHRNGQTISGYQFDYQYFCLTDIRDFNYGFTPAEAESSRLCLKAFRKLGRNGVADNPYQFTYNTGSSGVPARNTPAIDHYGYFNGGTYYPFDTDIHHYANVQRLCIPSNRTVIGTISIMGAGTLTGIKYPSGGALTYEYEANTALNGTTSVRTGGIRVKKTIESDGVGASSAVVKEYRYVLEDGQTSGWGYEAPRYLDTAYSRLIIPATGSYRAANMAYAVAVPVTEALFAAYSHNALAGVSRNAVEAGMASTKVSSIYSSLVTSLALIAITYVVQDIFPSSPVNVARTSQVYLSAHPANQNPLPALYSRVEVYEGDVTDNIGKTVYEFTSDKDFAVNFPAQGQVYALKQRSVPWLYGLIKRKLIFNKANEPVHETYNKYSANISSEAVYTYASTSYKPDLYIICPSGQFASNASLVRFRTDKYYPVTANIQLSYTVEKSFTGPDSKVRKVDYEYDPVYYNLRKVSTLNSLNEREEKRIYYPYDYPGIAVTKLMTDNHIYNIPVSSESWLYKTGSEEVMTGAEVTEFMQTASGSIKPGKVYLLATSQPLSKAVTGEFNPSVPVRNATYFKEAVSYTYNSAGYLVSANALNRQTTYIYNDNNEKIIAQAYNAAVADVGYSSFEPGAMGTWDVPSSGSIRVPSVPSGDYCLNMAMGQSITKTGLDADKSYILSYWKKDGSVHISGGVKTNEKEVMVKNGWILVSLNIKQATAITISGSGMLDELRLHPAETLLSSTTYDQYYNIISQTGADHISTYYSYDDLGRLTAVHDADRNLINATEYRYSGN</sequence>